<sequence length="104" mass="11647">MKKSVLLMALIFLPTLGFASNGEEIFKTKGCGGCHSKEYDSFAPSLKTISKSYYKKNQELKDYLQGKKPGLIKGEPKTMKGFINITKKLSEKDLSALIEYLLSF</sequence>
<dbReference type="GO" id="GO:0020037">
    <property type="term" value="F:heme binding"/>
    <property type="evidence" value="ECO:0007669"/>
    <property type="project" value="InterPro"/>
</dbReference>
<dbReference type="GO" id="GO:0046872">
    <property type="term" value="F:metal ion binding"/>
    <property type="evidence" value="ECO:0007669"/>
    <property type="project" value="UniProtKB-KW"/>
</dbReference>
<keyword evidence="1 4" id="KW-0349">Heme</keyword>
<dbReference type="GO" id="GO:0009055">
    <property type="term" value="F:electron transfer activity"/>
    <property type="evidence" value="ECO:0007669"/>
    <property type="project" value="InterPro"/>
</dbReference>
<dbReference type="SUPFAM" id="SSF46626">
    <property type="entry name" value="Cytochrome c"/>
    <property type="match status" value="1"/>
</dbReference>
<keyword evidence="5" id="KW-0732">Signal</keyword>
<evidence type="ECO:0000256" key="5">
    <source>
        <dbReference type="SAM" id="SignalP"/>
    </source>
</evidence>
<dbReference type="AlphaFoldDB" id="A0A0U4W453"/>
<evidence type="ECO:0000259" key="6">
    <source>
        <dbReference type="PROSITE" id="PS51007"/>
    </source>
</evidence>
<dbReference type="PROSITE" id="PS51007">
    <property type="entry name" value="CYTC"/>
    <property type="match status" value="1"/>
</dbReference>
<dbReference type="InterPro" id="IPR009056">
    <property type="entry name" value="Cyt_c-like_dom"/>
</dbReference>
<feature type="signal peptide" evidence="5">
    <location>
        <begin position="1"/>
        <end position="19"/>
    </location>
</feature>
<dbReference type="Pfam" id="PF00034">
    <property type="entry name" value="Cytochrom_C"/>
    <property type="match status" value="1"/>
</dbReference>
<evidence type="ECO:0000256" key="4">
    <source>
        <dbReference type="PROSITE-ProRule" id="PRU00433"/>
    </source>
</evidence>
<keyword evidence="3 4" id="KW-0408">Iron</keyword>
<evidence type="ECO:0000256" key="1">
    <source>
        <dbReference type="ARBA" id="ARBA00022617"/>
    </source>
</evidence>
<dbReference type="InterPro" id="IPR036909">
    <property type="entry name" value="Cyt_c-like_dom_sf"/>
</dbReference>
<feature type="domain" description="Cytochrome c" evidence="6">
    <location>
        <begin position="17"/>
        <end position="104"/>
    </location>
</feature>
<reference evidence="8" key="2">
    <citation type="journal article" date="2016" name="Int. J. Syst. Evol. Microbiol.">
        <title>Caldimicrobium thiodismutans sp. nov., a sulfur-disproportionating bacterium isolated from a hot spring.</title>
        <authorList>
            <person name="Kojima H."/>
            <person name="Umezawa K."/>
            <person name="Fukui M."/>
        </authorList>
    </citation>
    <scope>NUCLEOTIDE SEQUENCE [LARGE SCALE GENOMIC DNA]</scope>
    <source>
        <strain evidence="8">TF1</strain>
    </source>
</reference>
<protein>
    <submittedName>
        <fullName evidence="7">Cytochrome C552</fullName>
    </submittedName>
</protein>
<proteinExistence type="predicted"/>
<dbReference type="Gene3D" id="1.10.760.10">
    <property type="entry name" value="Cytochrome c-like domain"/>
    <property type="match status" value="1"/>
</dbReference>
<dbReference type="EMBL" id="AP014945">
    <property type="protein sequence ID" value="BAU23869.1"/>
    <property type="molecule type" value="Genomic_DNA"/>
</dbReference>
<reference evidence="7 8" key="1">
    <citation type="journal article" date="2016" name="Int. J. Syst. Evol. Microbiol.">
        <title>Caldimicrobium thiodismutans sp. nov., a sulfur-disproportionating bacterium isolated from a hot spring, and emended description of the genus Caldimicrobium.</title>
        <authorList>
            <person name="Kojima H."/>
            <person name="Umezawa K."/>
            <person name="Fukui M."/>
        </authorList>
    </citation>
    <scope>NUCLEOTIDE SEQUENCE [LARGE SCALE GENOMIC DNA]</scope>
    <source>
        <strain evidence="7 8">TF1</strain>
    </source>
</reference>
<gene>
    <name evidence="7" type="ORF">THC_1504</name>
</gene>
<evidence type="ECO:0000313" key="8">
    <source>
        <dbReference type="Proteomes" id="UP000068196"/>
    </source>
</evidence>
<dbReference type="KEGG" id="cthi:THC_1504"/>
<evidence type="ECO:0000313" key="7">
    <source>
        <dbReference type="EMBL" id="BAU23869.1"/>
    </source>
</evidence>
<name>A0A0U4W453_9BACT</name>
<dbReference type="Proteomes" id="UP000068196">
    <property type="component" value="Chromosome"/>
</dbReference>
<dbReference type="STRING" id="1653476.THC_1504"/>
<organism evidence="7 8">
    <name type="scientific">Caldimicrobium thiodismutans</name>
    <dbReference type="NCBI Taxonomy" id="1653476"/>
    <lineage>
        <taxon>Bacteria</taxon>
        <taxon>Pseudomonadati</taxon>
        <taxon>Thermodesulfobacteriota</taxon>
        <taxon>Thermodesulfobacteria</taxon>
        <taxon>Thermodesulfobacteriales</taxon>
        <taxon>Thermodesulfobacteriaceae</taxon>
        <taxon>Caldimicrobium</taxon>
    </lineage>
</organism>
<evidence type="ECO:0000256" key="3">
    <source>
        <dbReference type="ARBA" id="ARBA00023004"/>
    </source>
</evidence>
<keyword evidence="8" id="KW-1185">Reference proteome</keyword>
<evidence type="ECO:0000256" key="2">
    <source>
        <dbReference type="ARBA" id="ARBA00022723"/>
    </source>
</evidence>
<keyword evidence="2 4" id="KW-0479">Metal-binding</keyword>
<accession>A0A0U4W453</accession>
<dbReference type="OrthoDB" id="9773456at2"/>
<feature type="chain" id="PRO_5006853346" evidence="5">
    <location>
        <begin position="20"/>
        <end position="104"/>
    </location>
</feature>
<dbReference type="RefSeq" id="WP_068515567.1">
    <property type="nucleotide sequence ID" value="NZ_AP014945.1"/>
</dbReference>